<dbReference type="EMBL" id="VSRR010053039">
    <property type="protein sequence ID" value="MPC80111.1"/>
    <property type="molecule type" value="Genomic_DNA"/>
</dbReference>
<evidence type="ECO:0000259" key="1">
    <source>
        <dbReference type="Pfam" id="PF07700"/>
    </source>
</evidence>
<name>A0A5B7I3X4_PORTR</name>
<reference evidence="2 3" key="1">
    <citation type="submission" date="2019-05" db="EMBL/GenBank/DDBJ databases">
        <title>Another draft genome of Portunus trituberculatus and its Hox gene families provides insights of decapod evolution.</title>
        <authorList>
            <person name="Jeong J.-H."/>
            <person name="Song I."/>
            <person name="Kim S."/>
            <person name="Choi T."/>
            <person name="Kim D."/>
            <person name="Ryu S."/>
            <person name="Kim W."/>
        </authorList>
    </citation>
    <scope>NUCLEOTIDE SEQUENCE [LARGE SCALE GENOMIC DNA]</scope>
    <source>
        <tissue evidence="2">Muscle</tissue>
    </source>
</reference>
<dbReference type="GO" id="GO:0020037">
    <property type="term" value="F:heme binding"/>
    <property type="evidence" value="ECO:0007669"/>
    <property type="project" value="InterPro"/>
</dbReference>
<sequence length="56" mass="6340">MKAPSFRCSKREEDGALILHYYSDRPGLEYIVIGIVKVRFIRKAGEALVIEEAEGD</sequence>
<dbReference type="Pfam" id="PF07700">
    <property type="entry name" value="HNOB"/>
    <property type="match status" value="1"/>
</dbReference>
<accession>A0A5B7I3X4</accession>
<evidence type="ECO:0000313" key="2">
    <source>
        <dbReference type="EMBL" id="MPC80111.1"/>
    </source>
</evidence>
<dbReference type="OrthoDB" id="6127067at2759"/>
<gene>
    <name evidence="2" type="primary">GUCY1B3</name>
    <name evidence="2" type="ORF">E2C01_074678</name>
</gene>
<feature type="domain" description="Heme NO-binding" evidence="1">
    <location>
        <begin position="1"/>
        <end position="37"/>
    </location>
</feature>
<dbReference type="InterPro" id="IPR011644">
    <property type="entry name" value="Heme_NO-bd"/>
</dbReference>
<dbReference type="SUPFAM" id="SSF111126">
    <property type="entry name" value="Ligand-binding domain in the NO signalling and Golgi transport"/>
    <property type="match status" value="1"/>
</dbReference>
<dbReference type="Proteomes" id="UP000324222">
    <property type="component" value="Unassembled WGS sequence"/>
</dbReference>
<dbReference type="InterPro" id="IPR024096">
    <property type="entry name" value="NO_sig/Golgi_transp_ligand-bd"/>
</dbReference>
<protein>
    <submittedName>
        <fullName evidence="2">Guanylate cyclase soluble subunit beta-1</fullName>
    </submittedName>
</protein>
<comment type="caution">
    <text evidence="2">The sequence shown here is derived from an EMBL/GenBank/DDBJ whole genome shotgun (WGS) entry which is preliminary data.</text>
</comment>
<organism evidence="2 3">
    <name type="scientific">Portunus trituberculatus</name>
    <name type="common">Swimming crab</name>
    <name type="synonym">Neptunus trituberculatus</name>
    <dbReference type="NCBI Taxonomy" id="210409"/>
    <lineage>
        <taxon>Eukaryota</taxon>
        <taxon>Metazoa</taxon>
        <taxon>Ecdysozoa</taxon>
        <taxon>Arthropoda</taxon>
        <taxon>Crustacea</taxon>
        <taxon>Multicrustacea</taxon>
        <taxon>Malacostraca</taxon>
        <taxon>Eumalacostraca</taxon>
        <taxon>Eucarida</taxon>
        <taxon>Decapoda</taxon>
        <taxon>Pleocyemata</taxon>
        <taxon>Brachyura</taxon>
        <taxon>Eubrachyura</taxon>
        <taxon>Portunoidea</taxon>
        <taxon>Portunidae</taxon>
        <taxon>Portuninae</taxon>
        <taxon>Portunus</taxon>
    </lineage>
</organism>
<evidence type="ECO:0000313" key="3">
    <source>
        <dbReference type="Proteomes" id="UP000324222"/>
    </source>
</evidence>
<dbReference type="Gene3D" id="3.90.1520.10">
    <property type="entry name" value="H-NOX domain"/>
    <property type="match status" value="1"/>
</dbReference>
<proteinExistence type="predicted"/>
<dbReference type="InterPro" id="IPR038158">
    <property type="entry name" value="H-NOX_domain_sf"/>
</dbReference>
<dbReference type="AlphaFoldDB" id="A0A5B7I3X4"/>
<keyword evidence="3" id="KW-1185">Reference proteome</keyword>